<comment type="caution">
    <text evidence="2">The sequence shown here is derived from an EMBL/GenBank/DDBJ whole genome shotgun (WGS) entry which is preliminary data.</text>
</comment>
<dbReference type="EMBL" id="JWIN03000035">
    <property type="protein sequence ID" value="KAB1253871.1"/>
    <property type="molecule type" value="Genomic_DNA"/>
</dbReference>
<name>A0A5N4C4S4_CAMDR</name>
<protein>
    <submittedName>
        <fullName evidence="2">Uncharacterized protein</fullName>
    </submittedName>
</protein>
<reference evidence="2 3" key="1">
    <citation type="journal article" date="2019" name="Mol. Ecol. Resour.">
        <title>Improving Illumina assemblies with Hi-C and long reads: an example with the North African dromedary.</title>
        <authorList>
            <person name="Elbers J.P."/>
            <person name="Rogers M.F."/>
            <person name="Perelman P.L."/>
            <person name="Proskuryakova A.A."/>
            <person name="Serdyukova N.A."/>
            <person name="Johnson W.E."/>
            <person name="Horin P."/>
            <person name="Corander J."/>
            <person name="Murphy D."/>
            <person name="Burger P.A."/>
        </authorList>
    </citation>
    <scope>NUCLEOTIDE SEQUENCE [LARGE SCALE GENOMIC DNA]</scope>
    <source>
        <strain evidence="2">Drom800</strain>
        <tissue evidence="2">Blood</tissue>
    </source>
</reference>
<evidence type="ECO:0000256" key="1">
    <source>
        <dbReference type="SAM" id="MobiDB-lite"/>
    </source>
</evidence>
<keyword evidence="3" id="KW-1185">Reference proteome</keyword>
<feature type="region of interest" description="Disordered" evidence="1">
    <location>
        <begin position="176"/>
        <end position="241"/>
    </location>
</feature>
<evidence type="ECO:0000313" key="3">
    <source>
        <dbReference type="Proteomes" id="UP000299084"/>
    </source>
</evidence>
<feature type="region of interest" description="Disordered" evidence="1">
    <location>
        <begin position="100"/>
        <end position="131"/>
    </location>
</feature>
<accession>A0A5N4C4S4</accession>
<proteinExistence type="predicted"/>
<evidence type="ECO:0000313" key="2">
    <source>
        <dbReference type="EMBL" id="KAB1253871.1"/>
    </source>
</evidence>
<sequence length="241" mass="25722">MNERQCPGLRKGRDTLRVPHLCLSTGAVFPLQPWGRARVSAESQGSPWFLRASASAEENRGWTVRRAAGSQHQRRASPGRAWQVLDAGNPCSRYPFMTRGSGESLPGAGGAASGPRWDIQGPATLPSPPDRQHVGRVFSVLVIRLEEFLLWGAGAPAAAPWASALIHFRRPDIHCTGRPQSPAHSHGGLGPTDSLIASLGGGGRKRKGGTSAHPRLSDEVPPFENLRDRGPEAGHGEGLLL</sequence>
<feature type="compositionally biased region" description="Basic and acidic residues" evidence="1">
    <location>
        <begin position="225"/>
        <end position="235"/>
    </location>
</feature>
<dbReference type="AlphaFoldDB" id="A0A5N4C4S4"/>
<organism evidence="2 3">
    <name type="scientific">Camelus dromedarius</name>
    <name type="common">Dromedary</name>
    <name type="synonym">Arabian camel</name>
    <dbReference type="NCBI Taxonomy" id="9838"/>
    <lineage>
        <taxon>Eukaryota</taxon>
        <taxon>Metazoa</taxon>
        <taxon>Chordata</taxon>
        <taxon>Craniata</taxon>
        <taxon>Vertebrata</taxon>
        <taxon>Euteleostomi</taxon>
        <taxon>Mammalia</taxon>
        <taxon>Eutheria</taxon>
        <taxon>Laurasiatheria</taxon>
        <taxon>Artiodactyla</taxon>
        <taxon>Tylopoda</taxon>
        <taxon>Camelidae</taxon>
        <taxon>Camelus</taxon>
    </lineage>
</organism>
<dbReference type="Proteomes" id="UP000299084">
    <property type="component" value="Unassembled WGS sequence"/>
</dbReference>
<gene>
    <name evidence="2" type="ORF">Cadr_000027113</name>
</gene>